<evidence type="ECO:0000256" key="3">
    <source>
        <dbReference type="ARBA" id="ARBA00022763"/>
    </source>
</evidence>
<dbReference type="PANTHER" id="PTHR13152">
    <property type="entry name" value="TFIIH, POLYPEPTIDE 4"/>
    <property type="match status" value="1"/>
</dbReference>
<name>A0A0N4ULW5_DRAME</name>
<evidence type="ECO:0000256" key="4">
    <source>
        <dbReference type="ARBA" id="ARBA00023015"/>
    </source>
</evidence>
<dbReference type="GO" id="GO:0006289">
    <property type="term" value="P:nucleotide-excision repair"/>
    <property type="evidence" value="ECO:0007669"/>
    <property type="project" value="InterPro"/>
</dbReference>
<feature type="domain" description="Transcription factor Tfb2 C-terminal" evidence="9">
    <location>
        <begin position="405"/>
        <end position="472"/>
    </location>
</feature>
<dbReference type="GO" id="GO:0003690">
    <property type="term" value="F:double-stranded DNA binding"/>
    <property type="evidence" value="ECO:0007669"/>
    <property type="project" value="TreeGrafter"/>
</dbReference>
<evidence type="ECO:0000256" key="1">
    <source>
        <dbReference type="ARBA" id="ARBA00004123"/>
    </source>
</evidence>
<evidence type="ECO:0000313" key="13">
    <source>
        <dbReference type="WBParaSite" id="DME_0000881101-mRNA-1"/>
    </source>
</evidence>
<reference evidence="13" key="1">
    <citation type="submission" date="2017-02" db="UniProtKB">
        <authorList>
            <consortium name="WormBaseParasite"/>
        </authorList>
    </citation>
    <scope>IDENTIFICATION</scope>
</reference>
<dbReference type="InterPro" id="IPR004598">
    <property type="entry name" value="TFIIH_p52/Tfb2"/>
</dbReference>
<evidence type="ECO:0000256" key="8">
    <source>
        <dbReference type="RuleBase" id="RU364024"/>
    </source>
</evidence>
<accession>A0A0N4ULW5</accession>
<keyword evidence="7 8" id="KW-0539">Nucleus</keyword>
<dbReference type="GO" id="GO:0005675">
    <property type="term" value="C:transcription factor TFIIH holo complex"/>
    <property type="evidence" value="ECO:0007669"/>
    <property type="project" value="TreeGrafter"/>
</dbReference>
<dbReference type="EMBL" id="UYYG01000074">
    <property type="protein sequence ID" value="VDN52714.1"/>
    <property type="molecule type" value="Genomic_DNA"/>
</dbReference>
<gene>
    <name evidence="10" type="ORF">DME_LOCUS2687</name>
</gene>
<proteinExistence type="inferred from homology"/>
<dbReference type="PANTHER" id="PTHR13152:SF0">
    <property type="entry name" value="GENERAL TRANSCRIPTION FACTOR IIH SUBUNIT 4"/>
    <property type="match status" value="1"/>
</dbReference>
<evidence type="ECO:0000256" key="2">
    <source>
        <dbReference type="ARBA" id="ARBA00007132"/>
    </source>
</evidence>
<keyword evidence="12" id="KW-1185">Reference proteome</keyword>
<dbReference type="InterPro" id="IPR040662">
    <property type="entry name" value="Tfb2_C"/>
</dbReference>
<evidence type="ECO:0000313" key="12">
    <source>
        <dbReference type="Proteomes" id="UP000274756"/>
    </source>
</evidence>
<evidence type="ECO:0000256" key="7">
    <source>
        <dbReference type="ARBA" id="ARBA00023242"/>
    </source>
</evidence>
<comment type="function">
    <text evidence="8">Component of the general transcription and DNA repair factor IIH (TFIIH) core complex which is involved in general and transcription-coupled nucleotide excision repair (NER) of damaged DNA.</text>
</comment>
<evidence type="ECO:0000313" key="10">
    <source>
        <dbReference type="EMBL" id="VDN52714.1"/>
    </source>
</evidence>
<dbReference type="Pfam" id="PF03849">
    <property type="entry name" value="Tfb2"/>
    <property type="match status" value="1"/>
</dbReference>
<dbReference type="GO" id="GO:0001671">
    <property type="term" value="F:ATPase activator activity"/>
    <property type="evidence" value="ECO:0007669"/>
    <property type="project" value="InterPro"/>
</dbReference>
<evidence type="ECO:0000256" key="6">
    <source>
        <dbReference type="ARBA" id="ARBA00023204"/>
    </source>
</evidence>
<keyword evidence="6 8" id="KW-0234">DNA repair</keyword>
<dbReference type="Gene3D" id="3.30.70.2610">
    <property type="match status" value="1"/>
</dbReference>
<dbReference type="Pfam" id="PF18307">
    <property type="entry name" value="Tfb2_C"/>
    <property type="match status" value="1"/>
</dbReference>
<comment type="similarity">
    <text evidence="2 8">Belongs to the TFB2 family.</text>
</comment>
<dbReference type="STRING" id="318479.A0A0N4ULW5"/>
<reference evidence="10 12" key="2">
    <citation type="submission" date="2018-11" db="EMBL/GenBank/DDBJ databases">
        <authorList>
            <consortium name="Pathogen Informatics"/>
        </authorList>
    </citation>
    <scope>NUCLEOTIDE SEQUENCE [LARGE SCALE GENOMIC DNA]</scope>
</reference>
<sequence length="479" mass="54897">MGELSDPPILNYLSKRSTEQLHRLYASPGSTLCIFRLLPSLCQQFFLKAIWFSEISESSWVSEEYQSAVAAHLELLRALRIVELFSKSIIINPVFRHSYFTAICKGIALISDLKVYADVEQKSRKAANKDVGKKANERWECLLHYLALPSQKSEQGVSSITKDLLNAAGLTSNSDNGDVDITSNGFKFLLLNRTEQIWTYLVHYLEQEEAAGIDVIPQLDFLFRFWLSLCLDGIDFDDKTDKNRERHRSINCRPFLIDDSWPESLTNFIMHLRELGLIFIRKRKDGYFLITPLINYLTCASSLQAVPEKQANIGFIVVETNYRIYAYTDSTLQLAILSTFTEMIYRFNDISIGVLTRESARRAFQVGITASQIISFLRNNAHPVTLSAEASSNGTVQCVPVTIADQLRLWEDERQRLTYFSATIYSTFESENEYADVREFAKNEGILLWNDDLQRLLVVTEEGHDRVKTWWKAKKPANN</sequence>
<organism evidence="11 13">
    <name type="scientific">Dracunculus medinensis</name>
    <name type="common">Guinea worm</name>
    <dbReference type="NCBI Taxonomy" id="318479"/>
    <lineage>
        <taxon>Eukaryota</taxon>
        <taxon>Metazoa</taxon>
        <taxon>Ecdysozoa</taxon>
        <taxon>Nematoda</taxon>
        <taxon>Chromadorea</taxon>
        <taxon>Rhabditida</taxon>
        <taxon>Spirurina</taxon>
        <taxon>Dracunculoidea</taxon>
        <taxon>Dracunculidae</taxon>
        <taxon>Dracunculus</taxon>
    </lineage>
</organism>
<keyword evidence="5 8" id="KW-0804">Transcription</keyword>
<dbReference type="OrthoDB" id="364513at2759"/>
<keyword evidence="3 8" id="KW-0227">DNA damage</keyword>
<dbReference type="WBParaSite" id="DME_0000881101-mRNA-1">
    <property type="protein sequence ID" value="DME_0000881101-mRNA-1"/>
    <property type="gene ID" value="DME_0000881101"/>
</dbReference>
<protein>
    <recommendedName>
        <fullName evidence="8">General transcription factor IIH subunit 4</fullName>
    </recommendedName>
</protein>
<evidence type="ECO:0000313" key="11">
    <source>
        <dbReference type="Proteomes" id="UP000038040"/>
    </source>
</evidence>
<evidence type="ECO:0000256" key="5">
    <source>
        <dbReference type="ARBA" id="ARBA00023163"/>
    </source>
</evidence>
<dbReference type="AlphaFoldDB" id="A0A0N4ULW5"/>
<evidence type="ECO:0000259" key="9">
    <source>
        <dbReference type="Pfam" id="PF18307"/>
    </source>
</evidence>
<dbReference type="Proteomes" id="UP000038040">
    <property type="component" value="Unplaced"/>
</dbReference>
<keyword evidence="4 8" id="KW-0805">Transcription regulation</keyword>
<dbReference type="GO" id="GO:0000439">
    <property type="term" value="C:transcription factor TFIIH core complex"/>
    <property type="evidence" value="ECO:0007669"/>
    <property type="project" value="InterPro"/>
</dbReference>
<comment type="subcellular location">
    <subcellularLocation>
        <location evidence="1 8">Nucleus</location>
    </subcellularLocation>
</comment>
<dbReference type="Proteomes" id="UP000274756">
    <property type="component" value="Unassembled WGS sequence"/>
</dbReference>